<reference evidence="5" key="3">
    <citation type="submission" date="2020-06" db="EMBL/GenBank/DDBJ databases">
        <title>Helianthus annuus Genome sequencing and assembly Release 2.</title>
        <authorList>
            <person name="Gouzy J."/>
            <person name="Langlade N."/>
            <person name="Munos S."/>
        </authorList>
    </citation>
    <scope>NUCLEOTIDE SEQUENCE</scope>
    <source>
        <tissue evidence="5">Leaves</tissue>
    </source>
</reference>
<dbReference type="GO" id="GO:0008270">
    <property type="term" value="F:zinc ion binding"/>
    <property type="evidence" value="ECO:0007669"/>
    <property type="project" value="UniProtKB-KW"/>
</dbReference>
<dbReference type="SUPFAM" id="SSF48403">
    <property type="entry name" value="Ankyrin repeat"/>
    <property type="match status" value="1"/>
</dbReference>
<dbReference type="Pfam" id="PF12796">
    <property type="entry name" value="Ank_2"/>
    <property type="match status" value="1"/>
</dbReference>
<dbReference type="EMBL" id="MNCJ02000319">
    <property type="protein sequence ID" value="KAF5808541.1"/>
    <property type="molecule type" value="Genomic_DNA"/>
</dbReference>
<organism evidence="6 7">
    <name type="scientific">Helianthus annuus</name>
    <name type="common">Common sunflower</name>
    <dbReference type="NCBI Taxonomy" id="4232"/>
    <lineage>
        <taxon>Eukaryota</taxon>
        <taxon>Viridiplantae</taxon>
        <taxon>Streptophyta</taxon>
        <taxon>Embryophyta</taxon>
        <taxon>Tracheophyta</taxon>
        <taxon>Spermatophyta</taxon>
        <taxon>Magnoliopsida</taxon>
        <taxon>eudicotyledons</taxon>
        <taxon>Gunneridae</taxon>
        <taxon>Pentapetalae</taxon>
        <taxon>asterids</taxon>
        <taxon>campanulids</taxon>
        <taxon>Asterales</taxon>
        <taxon>Asteraceae</taxon>
        <taxon>Asteroideae</taxon>
        <taxon>Heliantheae alliance</taxon>
        <taxon>Heliantheae</taxon>
        <taxon>Helianthus</taxon>
    </lineage>
</organism>
<dbReference type="Gene3D" id="1.25.40.20">
    <property type="entry name" value="Ankyrin repeat-containing domain"/>
    <property type="match status" value="1"/>
</dbReference>
<dbReference type="PROSITE" id="PS50297">
    <property type="entry name" value="ANK_REP_REGION"/>
    <property type="match status" value="1"/>
</dbReference>
<dbReference type="EMBL" id="CM007899">
    <property type="protein sequence ID" value="OTG10515.1"/>
    <property type="molecule type" value="Genomic_DNA"/>
</dbReference>
<dbReference type="InParanoid" id="A0A251THA8"/>
<dbReference type="InterPro" id="IPR045234">
    <property type="entry name" value="Unkempt-like"/>
</dbReference>
<reference evidence="5 7" key="1">
    <citation type="journal article" date="2017" name="Nature">
        <title>The sunflower genome provides insights into oil metabolism, flowering and Asterid evolution.</title>
        <authorList>
            <person name="Badouin H."/>
            <person name="Gouzy J."/>
            <person name="Grassa C.J."/>
            <person name="Murat F."/>
            <person name="Staton S.E."/>
            <person name="Cottret L."/>
            <person name="Lelandais-Briere C."/>
            <person name="Owens G.L."/>
            <person name="Carrere S."/>
            <person name="Mayjonade B."/>
            <person name="Legrand L."/>
            <person name="Gill N."/>
            <person name="Kane N.C."/>
            <person name="Bowers J.E."/>
            <person name="Hubner S."/>
            <person name="Bellec A."/>
            <person name="Berard A."/>
            <person name="Berges H."/>
            <person name="Blanchet N."/>
            <person name="Boniface M.C."/>
            <person name="Brunel D."/>
            <person name="Catrice O."/>
            <person name="Chaidir N."/>
            <person name="Claudel C."/>
            <person name="Donnadieu C."/>
            <person name="Faraut T."/>
            <person name="Fievet G."/>
            <person name="Helmstetter N."/>
            <person name="King M."/>
            <person name="Knapp S.J."/>
            <person name="Lai Z."/>
            <person name="Le Paslier M.C."/>
            <person name="Lippi Y."/>
            <person name="Lorenzon L."/>
            <person name="Mandel J.R."/>
            <person name="Marage G."/>
            <person name="Marchand G."/>
            <person name="Marquand E."/>
            <person name="Bret-Mestries E."/>
            <person name="Morien E."/>
            <person name="Nambeesan S."/>
            <person name="Nguyen T."/>
            <person name="Pegot-Espagnet P."/>
            <person name="Pouilly N."/>
            <person name="Raftis F."/>
            <person name="Sallet E."/>
            <person name="Schiex T."/>
            <person name="Thomas J."/>
            <person name="Vandecasteele C."/>
            <person name="Vares D."/>
            <person name="Vear F."/>
            <person name="Vautrin S."/>
            <person name="Crespi M."/>
            <person name="Mangin B."/>
            <person name="Burke J.M."/>
            <person name="Salse J."/>
            <person name="Munos S."/>
            <person name="Vincourt P."/>
            <person name="Rieseberg L.H."/>
            <person name="Langlade N.B."/>
        </authorList>
    </citation>
    <scope>NUCLEOTIDE SEQUENCE [LARGE SCALE GENOMIC DNA]</scope>
    <source>
        <strain evidence="7">cv. SF193</strain>
        <tissue evidence="5">Leaves</tissue>
    </source>
</reference>
<proteinExistence type="predicted"/>
<dbReference type="SMART" id="SM00248">
    <property type="entry name" value="ANK"/>
    <property type="match status" value="2"/>
</dbReference>
<dbReference type="Proteomes" id="UP000215914">
    <property type="component" value="Chromosome 10"/>
</dbReference>
<protein>
    <submittedName>
        <fullName evidence="5 6">Ankyrin repeat-containing domain-containing protein</fullName>
    </submittedName>
</protein>
<dbReference type="InterPro" id="IPR002110">
    <property type="entry name" value="Ankyrin_rpt"/>
</dbReference>
<evidence type="ECO:0000256" key="4">
    <source>
        <dbReference type="PROSITE-ProRule" id="PRU00023"/>
    </source>
</evidence>
<name>A0A251THA8_HELAN</name>
<dbReference type="InterPro" id="IPR036770">
    <property type="entry name" value="Ankyrin_rpt-contain_sf"/>
</dbReference>
<sequence>MNLAILLHYRCFLDRFRGSFYSQIKFPPFGLMCKVSKSKFGIMEGEIKFQEKQIGAFLNSSSLLELAATDDVFGLQYKVETNGTRLDDVGLWYGRKNRCKTKMGLEKRTPLMIAAVYGSTNVVKYIISSGKADVNKVSDSDGATALHCVAAGRSSSYVKTVKLLLEACADPNLTYANRNKPVDLIARGVFCSIAKNGFCWAN</sequence>
<keyword evidence="3" id="KW-0862">Zinc</keyword>
<dbReference type="AlphaFoldDB" id="A0A251THA8"/>
<dbReference type="PANTHER" id="PTHR14493">
    <property type="entry name" value="UNKEMPT FAMILY MEMBER"/>
    <property type="match status" value="1"/>
</dbReference>
<keyword evidence="2" id="KW-0863">Zinc-finger</keyword>
<gene>
    <name evidence="6" type="ORF">HannXRQ_Chr10g0288471</name>
    <name evidence="5" type="ORF">HanXRQr2_Chr04g0146571</name>
</gene>
<evidence type="ECO:0000256" key="1">
    <source>
        <dbReference type="ARBA" id="ARBA00022723"/>
    </source>
</evidence>
<keyword evidence="7" id="KW-1185">Reference proteome</keyword>
<evidence type="ECO:0000313" key="5">
    <source>
        <dbReference type="EMBL" id="KAF5808541.1"/>
    </source>
</evidence>
<evidence type="ECO:0000256" key="2">
    <source>
        <dbReference type="ARBA" id="ARBA00022771"/>
    </source>
</evidence>
<dbReference type="PANTHER" id="PTHR14493:SF126">
    <property type="entry name" value="TRANSCRIPTION FACTOR C3H FAMILY"/>
    <property type="match status" value="1"/>
</dbReference>
<evidence type="ECO:0000256" key="3">
    <source>
        <dbReference type="ARBA" id="ARBA00022833"/>
    </source>
</evidence>
<keyword evidence="1" id="KW-0479">Metal-binding</keyword>
<evidence type="ECO:0000313" key="7">
    <source>
        <dbReference type="Proteomes" id="UP000215914"/>
    </source>
</evidence>
<feature type="repeat" description="ANK" evidence="4">
    <location>
        <begin position="106"/>
        <end position="130"/>
    </location>
</feature>
<accession>A0A251THA8</accession>
<dbReference type="PROSITE" id="PS50088">
    <property type="entry name" value="ANK_REPEAT"/>
    <property type="match status" value="1"/>
</dbReference>
<dbReference type="Gramene" id="mRNA:HanXRQr2_Chr04g0146571">
    <property type="protein sequence ID" value="mRNA:HanXRQr2_Chr04g0146571"/>
    <property type="gene ID" value="HanXRQr2_Chr04g0146571"/>
</dbReference>
<evidence type="ECO:0000313" key="6">
    <source>
        <dbReference type="EMBL" id="OTG10515.1"/>
    </source>
</evidence>
<keyword evidence="4" id="KW-0040">ANK repeat</keyword>
<reference evidence="6" key="2">
    <citation type="submission" date="2017-02" db="EMBL/GenBank/DDBJ databases">
        <title>Sunflower complete genome.</title>
        <authorList>
            <person name="Langlade N."/>
            <person name="Munos S."/>
        </authorList>
    </citation>
    <scope>NUCLEOTIDE SEQUENCE [LARGE SCALE GENOMIC DNA]</scope>
    <source>
        <tissue evidence="6">Leaves</tissue>
    </source>
</reference>